<reference evidence="6" key="1">
    <citation type="journal article" date="2020" name="mSystems">
        <title>Genome- and Community-Level Interaction Insights into Carbon Utilization and Element Cycling Functions of Hydrothermarchaeota in Hydrothermal Sediment.</title>
        <authorList>
            <person name="Zhou Z."/>
            <person name="Liu Y."/>
            <person name="Xu W."/>
            <person name="Pan J."/>
            <person name="Luo Z.H."/>
            <person name="Li M."/>
        </authorList>
    </citation>
    <scope>NUCLEOTIDE SEQUENCE [LARGE SCALE GENOMIC DNA]</scope>
    <source>
        <strain evidence="6">HyVt-458</strain>
    </source>
</reference>
<organism evidence="6">
    <name type="scientific">Thiolapillus brandeum</name>
    <dbReference type="NCBI Taxonomy" id="1076588"/>
    <lineage>
        <taxon>Bacteria</taxon>
        <taxon>Pseudomonadati</taxon>
        <taxon>Pseudomonadota</taxon>
        <taxon>Gammaproteobacteria</taxon>
        <taxon>Chromatiales</taxon>
        <taxon>Sedimenticolaceae</taxon>
        <taxon>Thiolapillus</taxon>
    </lineage>
</organism>
<dbReference type="Pfam" id="PF13187">
    <property type="entry name" value="Fer4_9"/>
    <property type="match status" value="1"/>
</dbReference>
<dbReference type="Gene3D" id="3.30.70.3270">
    <property type="match status" value="1"/>
</dbReference>
<dbReference type="SUPFAM" id="SSF54862">
    <property type="entry name" value="4Fe-4S ferredoxins"/>
    <property type="match status" value="2"/>
</dbReference>
<comment type="caution">
    <text evidence="6">The sequence shown here is derived from an EMBL/GenBank/DDBJ whole genome shotgun (WGS) entry which is preliminary data.</text>
</comment>
<name>A0A831RSQ8_9GAMM</name>
<evidence type="ECO:0000256" key="1">
    <source>
        <dbReference type="ARBA" id="ARBA00022485"/>
    </source>
</evidence>
<dbReference type="GO" id="GO:0051539">
    <property type="term" value="F:4 iron, 4 sulfur cluster binding"/>
    <property type="evidence" value="ECO:0007669"/>
    <property type="project" value="UniProtKB-KW"/>
</dbReference>
<dbReference type="InterPro" id="IPR017900">
    <property type="entry name" value="4Fe4S_Fe_S_CS"/>
</dbReference>
<dbReference type="AlphaFoldDB" id="A0A831RSQ8"/>
<keyword evidence="4" id="KW-0411">Iron-sulfur</keyword>
<evidence type="ECO:0000256" key="4">
    <source>
        <dbReference type="ARBA" id="ARBA00023014"/>
    </source>
</evidence>
<dbReference type="PROSITE" id="PS00198">
    <property type="entry name" value="4FE4S_FER_1"/>
    <property type="match status" value="2"/>
</dbReference>
<keyword evidence="1" id="KW-0004">4Fe-4S</keyword>
<protein>
    <submittedName>
        <fullName evidence="6">4Fe-4S dicluster domain-containing protein</fullName>
    </submittedName>
</protein>
<keyword evidence="2" id="KW-0479">Metal-binding</keyword>
<evidence type="ECO:0000256" key="2">
    <source>
        <dbReference type="ARBA" id="ARBA00022723"/>
    </source>
</evidence>
<dbReference type="Proteomes" id="UP000886339">
    <property type="component" value="Unassembled WGS sequence"/>
</dbReference>
<feature type="domain" description="4Fe-4S ferredoxin-type" evidence="5">
    <location>
        <begin position="231"/>
        <end position="260"/>
    </location>
</feature>
<evidence type="ECO:0000313" key="6">
    <source>
        <dbReference type="EMBL" id="HEC05229.1"/>
    </source>
</evidence>
<dbReference type="PANTHER" id="PTHR24960">
    <property type="entry name" value="PHOTOSYSTEM I IRON-SULFUR CENTER-RELATED"/>
    <property type="match status" value="1"/>
</dbReference>
<evidence type="ECO:0000259" key="5">
    <source>
        <dbReference type="PROSITE" id="PS51379"/>
    </source>
</evidence>
<dbReference type="PROSITE" id="PS51379">
    <property type="entry name" value="4FE4S_FER_2"/>
    <property type="match status" value="3"/>
</dbReference>
<accession>A0A831RSQ8</accession>
<proteinExistence type="predicted"/>
<dbReference type="PANTHER" id="PTHR24960:SF79">
    <property type="entry name" value="PHOTOSYSTEM I IRON-SULFUR CENTER"/>
    <property type="match status" value="1"/>
</dbReference>
<dbReference type="InterPro" id="IPR050157">
    <property type="entry name" value="PSI_iron-sulfur_center"/>
</dbReference>
<keyword evidence="3" id="KW-0408">Iron</keyword>
<evidence type="ECO:0000256" key="3">
    <source>
        <dbReference type="ARBA" id="ARBA00023004"/>
    </source>
</evidence>
<dbReference type="Pfam" id="PF00037">
    <property type="entry name" value="Fer4"/>
    <property type="match status" value="1"/>
</dbReference>
<dbReference type="GO" id="GO:0046872">
    <property type="term" value="F:metal ion binding"/>
    <property type="evidence" value="ECO:0007669"/>
    <property type="project" value="UniProtKB-KW"/>
</dbReference>
<dbReference type="Gene3D" id="3.30.70.20">
    <property type="match status" value="1"/>
</dbReference>
<dbReference type="EMBL" id="DRLF01000005">
    <property type="protein sequence ID" value="HEC05229.1"/>
    <property type="molecule type" value="Genomic_DNA"/>
</dbReference>
<sequence>MSRYPEISPDHCVHGRIRNASCQSCVDACPQDAWILGEDALGLDEDACDGCGLCIPACPTGALYDHFPYVIRLVGGQAVALFGCERSGAQDTEAALPCVHSLGVRQLLLLYTSGVSHLLLTRDDCGSCPDCPGETLEQRVERLNLLLGERHRPLLKLSNRPVRVWKAVLNKEALITRGTRLNRRAFLSGVSSSQILQEQLVSMDPLNRPESRTIAPGMLLDSKSRHAHLPWVPHIEAAACSGCDACIQLCPTEALRHETQHEDSSRDGSSSCYRMDAPRCTGCGICVDVCSEQAIRLEAWGTWEENPLPLGDAVCHRCGNSYHVPVDSKLNADGLCPICRSTGSKRLFQVLGAA</sequence>
<feature type="domain" description="4Fe-4S ferredoxin-type" evidence="5">
    <location>
        <begin position="39"/>
        <end position="69"/>
    </location>
</feature>
<dbReference type="Pfam" id="PF12800">
    <property type="entry name" value="Fer4_4"/>
    <property type="match status" value="1"/>
</dbReference>
<dbReference type="InterPro" id="IPR017896">
    <property type="entry name" value="4Fe4S_Fe-S-bd"/>
</dbReference>
<feature type="domain" description="4Fe-4S ferredoxin-type" evidence="5">
    <location>
        <begin position="271"/>
        <end position="300"/>
    </location>
</feature>
<gene>
    <name evidence="6" type="ORF">ENJ12_00115</name>
</gene>